<dbReference type="Proteomes" id="UP000267029">
    <property type="component" value="Unassembled WGS sequence"/>
</dbReference>
<protein>
    <submittedName>
        <fullName evidence="3">Dynein light chain</fullName>
    </submittedName>
</protein>
<reference evidence="3" key="2">
    <citation type="submission" date="2019-11" db="UniProtKB">
        <authorList>
            <consortium name="WormBaseParasite"/>
        </authorList>
    </citation>
    <scope>IDENTIFICATION</scope>
</reference>
<evidence type="ECO:0000313" key="2">
    <source>
        <dbReference type="Proteomes" id="UP000267029"/>
    </source>
</evidence>
<name>A0A0R3U241_MESCO</name>
<dbReference type="AlphaFoldDB" id="A0A0R3U241"/>
<organism evidence="1 2">
    <name type="scientific">Mesocestoides corti</name>
    <name type="common">Flatworm</name>
    <dbReference type="NCBI Taxonomy" id="53468"/>
    <lineage>
        <taxon>Eukaryota</taxon>
        <taxon>Metazoa</taxon>
        <taxon>Spiralia</taxon>
        <taxon>Lophotrochozoa</taxon>
        <taxon>Platyhelminthes</taxon>
        <taxon>Cestoda</taxon>
        <taxon>Eucestoda</taxon>
        <taxon>Cyclophyllidea</taxon>
        <taxon>Mesocestoididae</taxon>
        <taxon>Mesocestoides</taxon>
    </lineage>
</organism>
<sequence length="161" mass="17119">MAAAATGQGATSVAGNGTARPLVLTRKINAGANSAQTKVPNTYQLEPSKEFAFATHREAIREIISTCLEEALNASEADPKDVLMNTLAKIKSDLLQLQAVLFPRHRVVVHGIIGNIGHNQPSLIYGSQCLASPECGDDGVSVSVKNYDRFLCVCAFGSYQS</sequence>
<proteinExistence type="predicted"/>
<evidence type="ECO:0000313" key="1">
    <source>
        <dbReference type="EMBL" id="VDD74491.1"/>
    </source>
</evidence>
<accession>A0A0R3U241</accession>
<dbReference type="EMBL" id="UXSR01000043">
    <property type="protein sequence ID" value="VDD74491.1"/>
    <property type="molecule type" value="Genomic_DNA"/>
</dbReference>
<gene>
    <name evidence="1" type="ORF">MCOS_LOCUS494</name>
</gene>
<dbReference type="OrthoDB" id="6228263at2759"/>
<reference evidence="1 2" key="1">
    <citation type="submission" date="2018-10" db="EMBL/GenBank/DDBJ databases">
        <authorList>
            <consortium name="Pathogen Informatics"/>
        </authorList>
    </citation>
    <scope>NUCLEOTIDE SEQUENCE [LARGE SCALE GENOMIC DNA]</scope>
</reference>
<evidence type="ECO:0000313" key="3">
    <source>
        <dbReference type="WBParaSite" id="MCU_003043-RA"/>
    </source>
</evidence>
<dbReference type="WBParaSite" id="MCU_003043-RA">
    <property type="protein sequence ID" value="MCU_003043-RA"/>
    <property type="gene ID" value="MCU_003043"/>
</dbReference>
<keyword evidence="2" id="KW-1185">Reference proteome</keyword>